<keyword evidence="1" id="KW-0812">Transmembrane</keyword>
<name>A0ABQ2WI83_9ALTE</name>
<evidence type="ECO:0000313" key="2">
    <source>
        <dbReference type="EMBL" id="GGW56402.1"/>
    </source>
</evidence>
<keyword evidence="1" id="KW-0472">Membrane</keyword>
<dbReference type="Proteomes" id="UP000634667">
    <property type="component" value="Unassembled WGS sequence"/>
</dbReference>
<accession>A0ABQ2WI83</accession>
<sequence length="93" mass="10433">MFWLGILAIIVITLHATLLSGDVSVFVDALSILWVVLMAISMMFASTLLKRVRQAFSILLTNDKTCNEVQYRQAIQVFSVFGRSAVMAGLFYR</sequence>
<evidence type="ECO:0000313" key="3">
    <source>
        <dbReference type="Proteomes" id="UP000634667"/>
    </source>
</evidence>
<keyword evidence="3" id="KW-1185">Reference proteome</keyword>
<protein>
    <submittedName>
        <fullName evidence="2">Uncharacterized protein</fullName>
    </submittedName>
</protein>
<feature type="transmembrane region" description="Helical" evidence="1">
    <location>
        <begin position="31"/>
        <end position="49"/>
    </location>
</feature>
<organism evidence="2 3">
    <name type="scientific">Alishewanella tabrizica</name>
    <dbReference type="NCBI Taxonomy" id="671278"/>
    <lineage>
        <taxon>Bacteria</taxon>
        <taxon>Pseudomonadati</taxon>
        <taxon>Pseudomonadota</taxon>
        <taxon>Gammaproteobacteria</taxon>
        <taxon>Alteromonadales</taxon>
        <taxon>Alteromonadaceae</taxon>
        <taxon>Alishewanella</taxon>
    </lineage>
</organism>
<proteinExistence type="predicted"/>
<reference evidence="3" key="1">
    <citation type="journal article" date="2019" name="Int. J. Syst. Evol. Microbiol.">
        <title>The Global Catalogue of Microorganisms (GCM) 10K type strain sequencing project: providing services to taxonomists for standard genome sequencing and annotation.</title>
        <authorList>
            <consortium name="The Broad Institute Genomics Platform"/>
            <consortium name="The Broad Institute Genome Sequencing Center for Infectious Disease"/>
            <person name="Wu L."/>
            <person name="Ma J."/>
        </authorList>
    </citation>
    <scope>NUCLEOTIDE SEQUENCE [LARGE SCALE GENOMIC DNA]</scope>
    <source>
        <strain evidence="3">KCTC 23723</strain>
    </source>
</reference>
<keyword evidence="1" id="KW-1133">Transmembrane helix</keyword>
<evidence type="ECO:0000256" key="1">
    <source>
        <dbReference type="SAM" id="Phobius"/>
    </source>
</evidence>
<comment type="caution">
    <text evidence="2">The sequence shown here is derived from an EMBL/GenBank/DDBJ whole genome shotgun (WGS) entry which is preliminary data.</text>
</comment>
<gene>
    <name evidence="2" type="ORF">GCM10008111_10720</name>
</gene>
<dbReference type="EMBL" id="BMYR01000003">
    <property type="protein sequence ID" value="GGW56402.1"/>
    <property type="molecule type" value="Genomic_DNA"/>
</dbReference>